<evidence type="ECO:0000256" key="8">
    <source>
        <dbReference type="SAM" id="MobiDB-lite"/>
    </source>
</evidence>
<feature type="domain" description="L,D-TPase catalytic" evidence="10">
    <location>
        <begin position="176"/>
        <end position="310"/>
    </location>
</feature>
<evidence type="ECO:0000313" key="12">
    <source>
        <dbReference type="Proteomes" id="UP001432011"/>
    </source>
</evidence>
<keyword evidence="4 7" id="KW-0573">Peptidoglycan synthesis</keyword>
<feature type="signal peptide" evidence="9">
    <location>
        <begin position="1"/>
        <end position="25"/>
    </location>
</feature>
<evidence type="ECO:0000259" key="10">
    <source>
        <dbReference type="PROSITE" id="PS52029"/>
    </source>
</evidence>
<dbReference type="Pfam" id="PF03734">
    <property type="entry name" value="YkuD"/>
    <property type="match status" value="1"/>
</dbReference>
<feature type="chain" id="PRO_5045663508" evidence="9">
    <location>
        <begin position="26"/>
        <end position="370"/>
    </location>
</feature>
<dbReference type="CDD" id="cd16913">
    <property type="entry name" value="YkuD_like"/>
    <property type="match status" value="1"/>
</dbReference>
<keyword evidence="12" id="KW-1185">Reference proteome</keyword>
<dbReference type="Gene3D" id="2.40.440.10">
    <property type="entry name" value="L,D-transpeptidase catalytic domain-like"/>
    <property type="match status" value="1"/>
</dbReference>
<accession>A0ABZ1SIY0</accession>
<evidence type="ECO:0000256" key="6">
    <source>
        <dbReference type="ARBA" id="ARBA00023316"/>
    </source>
</evidence>
<proteinExistence type="predicted"/>
<feature type="region of interest" description="Disordered" evidence="8">
    <location>
        <begin position="337"/>
        <end position="370"/>
    </location>
</feature>
<gene>
    <name evidence="11" type="ORF">OG913_26510</name>
</gene>
<comment type="pathway">
    <text evidence="1 7">Cell wall biogenesis; peptidoglycan biosynthesis.</text>
</comment>
<name>A0ABZ1SIY0_9ACTN</name>
<dbReference type="Pfam" id="PF17964">
    <property type="entry name" value="Big_10"/>
    <property type="match status" value="1"/>
</dbReference>
<evidence type="ECO:0000256" key="9">
    <source>
        <dbReference type="SAM" id="SignalP"/>
    </source>
</evidence>
<evidence type="ECO:0000256" key="2">
    <source>
        <dbReference type="ARBA" id="ARBA00022679"/>
    </source>
</evidence>
<dbReference type="PANTHER" id="PTHR30582:SF2">
    <property type="entry name" value="L,D-TRANSPEPTIDASE YCIB-RELATED"/>
    <property type="match status" value="1"/>
</dbReference>
<dbReference type="PROSITE" id="PS52029">
    <property type="entry name" value="LD_TPASE"/>
    <property type="match status" value="1"/>
</dbReference>
<feature type="compositionally biased region" description="Low complexity" evidence="8">
    <location>
        <begin position="337"/>
        <end position="355"/>
    </location>
</feature>
<evidence type="ECO:0000256" key="5">
    <source>
        <dbReference type="ARBA" id="ARBA00023315"/>
    </source>
</evidence>
<dbReference type="Proteomes" id="UP001432011">
    <property type="component" value="Chromosome"/>
</dbReference>
<dbReference type="InterPro" id="IPR005490">
    <property type="entry name" value="LD_TPept_cat_dom"/>
</dbReference>
<dbReference type="InterPro" id="IPR041280">
    <property type="entry name" value="Big_10"/>
</dbReference>
<dbReference type="Gene3D" id="2.60.40.3710">
    <property type="match status" value="1"/>
</dbReference>
<dbReference type="SUPFAM" id="SSF141523">
    <property type="entry name" value="L,D-transpeptidase catalytic domain-like"/>
    <property type="match status" value="1"/>
</dbReference>
<evidence type="ECO:0000313" key="11">
    <source>
        <dbReference type="EMBL" id="WUP72955.1"/>
    </source>
</evidence>
<dbReference type="InterPro" id="IPR050979">
    <property type="entry name" value="LD-transpeptidase"/>
</dbReference>
<dbReference type="PROSITE" id="PS51257">
    <property type="entry name" value="PROKAR_LIPOPROTEIN"/>
    <property type="match status" value="1"/>
</dbReference>
<dbReference type="PANTHER" id="PTHR30582">
    <property type="entry name" value="L,D-TRANSPEPTIDASE"/>
    <property type="match status" value="1"/>
</dbReference>
<keyword evidence="3 7" id="KW-0133">Cell shape</keyword>
<organism evidence="11 12">
    <name type="scientific">Microbispora hainanensis</name>
    <dbReference type="NCBI Taxonomy" id="568844"/>
    <lineage>
        <taxon>Bacteria</taxon>
        <taxon>Bacillati</taxon>
        <taxon>Actinomycetota</taxon>
        <taxon>Actinomycetes</taxon>
        <taxon>Streptosporangiales</taxon>
        <taxon>Streptosporangiaceae</taxon>
        <taxon>Microbispora</taxon>
    </lineage>
</organism>
<evidence type="ECO:0000256" key="7">
    <source>
        <dbReference type="PROSITE-ProRule" id="PRU01373"/>
    </source>
</evidence>
<feature type="active site" description="Proton donor/acceptor" evidence="7">
    <location>
        <position position="268"/>
    </location>
</feature>
<reference evidence="11" key="1">
    <citation type="submission" date="2022-10" db="EMBL/GenBank/DDBJ databases">
        <title>The complete genomes of actinobacterial strains from the NBC collection.</title>
        <authorList>
            <person name="Joergensen T.S."/>
            <person name="Alvarez Arevalo M."/>
            <person name="Sterndorff E.B."/>
            <person name="Faurdal D."/>
            <person name="Vuksanovic O."/>
            <person name="Mourched A.-S."/>
            <person name="Charusanti P."/>
            <person name="Shaw S."/>
            <person name="Blin K."/>
            <person name="Weber T."/>
        </authorList>
    </citation>
    <scope>NUCLEOTIDE SEQUENCE</scope>
    <source>
        <strain evidence="11">NBC_00254</strain>
    </source>
</reference>
<sequence length="370" mass="39507">MNTLRRAAHVTLSVAAIAVATACSAGGTTAPAASVTGAAGTTTQAPATQAQGVEAAALAPRAASKTARKTGKPKLGIADITPMGEKVERVGVGFPIIVTFDRAVRNKAAAEAVLQVQAQKPVEGAWRWVSDRKVIYRTKTYWKPHQKVLFTARLSQIPGNEAAKDVSRRFAVGTANISVVDTKRHVMKVRRDGKLAKTIPISAGRGGLKRNGVDVYLTTTGVHLAMGKKRVETMTSSWLGVTDPKDPLYYKLEIPWAVRISDSGEYVHQSAGDYQFLGKSNQSHGCVRATPAGAQWFYGISQRGDVITVTGTKRKLDWRNGWSYWQLSWNQWKRGSALPAGSASASASASPSASPTPDQDAPQGQDALQG</sequence>
<keyword evidence="2" id="KW-0808">Transferase</keyword>
<dbReference type="EMBL" id="CP108085">
    <property type="protein sequence ID" value="WUP72955.1"/>
    <property type="molecule type" value="Genomic_DNA"/>
</dbReference>
<dbReference type="InterPro" id="IPR038063">
    <property type="entry name" value="Transpep_catalytic_dom"/>
</dbReference>
<evidence type="ECO:0000256" key="1">
    <source>
        <dbReference type="ARBA" id="ARBA00004752"/>
    </source>
</evidence>
<evidence type="ECO:0000256" key="4">
    <source>
        <dbReference type="ARBA" id="ARBA00022984"/>
    </source>
</evidence>
<keyword evidence="5" id="KW-0012">Acyltransferase</keyword>
<feature type="active site" description="Nucleophile" evidence="7">
    <location>
        <position position="286"/>
    </location>
</feature>
<protein>
    <submittedName>
        <fullName evidence="11">L,D-transpeptidase</fullName>
    </submittedName>
</protein>
<evidence type="ECO:0000256" key="3">
    <source>
        <dbReference type="ARBA" id="ARBA00022960"/>
    </source>
</evidence>
<keyword evidence="6 7" id="KW-0961">Cell wall biogenesis/degradation</keyword>
<keyword evidence="9" id="KW-0732">Signal</keyword>
<dbReference type="RefSeq" id="WP_142648991.1">
    <property type="nucleotide sequence ID" value="NZ_CP108085.1"/>
</dbReference>